<dbReference type="RefSeq" id="WP_184476809.1">
    <property type="nucleotide sequence ID" value="NZ_JACHIV010000001.1"/>
</dbReference>
<dbReference type="InterPro" id="IPR009003">
    <property type="entry name" value="Peptidase_S1_PA"/>
</dbReference>
<dbReference type="SMART" id="SM00020">
    <property type="entry name" value="Tryp_SPc"/>
    <property type="match status" value="1"/>
</dbReference>
<organism evidence="5 6">
    <name type="scientific">Saccharopolyspora gloriosae</name>
    <dbReference type="NCBI Taxonomy" id="455344"/>
    <lineage>
        <taxon>Bacteria</taxon>
        <taxon>Bacillati</taxon>
        <taxon>Actinomycetota</taxon>
        <taxon>Actinomycetes</taxon>
        <taxon>Pseudonocardiales</taxon>
        <taxon>Pseudonocardiaceae</taxon>
        <taxon>Saccharopolyspora</taxon>
    </lineage>
</organism>
<feature type="domain" description="Peptidase S1" evidence="4">
    <location>
        <begin position="33"/>
        <end position="246"/>
    </location>
</feature>
<comment type="similarity">
    <text evidence="1">Belongs to the peptidase S1 family.</text>
</comment>
<dbReference type="PANTHER" id="PTHR24276:SF91">
    <property type="entry name" value="AT26814P-RELATED"/>
    <property type="match status" value="1"/>
</dbReference>
<dbReference type="CDD" id="cd00190">
    <property type="entry name" value="Tryp_SPc"/>
    <property type="match status" value="1"/>
</dbReference>
<keyword evidence="5" id="KW-0378">Hydrolase</keyword>
<dbReference type="EMBL" id="JACHIV010000001">
    <property type="protein sequence ID" value="MBB5067352.1"/>
    <property type="molecule type" value="Genomic_DNA"/>
</dbReference>
<keyword evidence="6" id="KW-1185">Reference proteome</keyword>
<dbReference type="GO" id="GO:0006508">
    <property type="term" value="P:proteolysis"/>
    <property type="evidence" value="ECO:0007669"/>
    <property type="project" value="UniProtKB-KW"/>
</dbReference>
<dbReference type="AlphaFoldDB" id="A0A840NDQ3"/>
<dbReference type="InterPro" id="IPR001254">
    <property type="entry name" value="Trypsin_dom"/>
</dbReference>
<dbReference type="InterPro" id="IPR001314">
    <property type="entry name" value="Peptidase_S1A"/>
</dbReference>
<dbReference type="PROSITE" id="PS00134">
    <property type="entry name" value="TRYPSIN_HIS"/>
    <property type="match status" value="1"/>
</dbReference>
<dbReference type="InterPro" id="IPR018114">
    <property type="entry name" value="TRYPSIN_HIS"/>
</dbReference>
<keyword evidence="3" id="KW-0732">Signal</keyword>
<dbReference type="InterPro" id="IPR043504">
    <property type="entry name" value="Peptidase_S1_PA_chymotrypsin"/>
</dbReference>
<sequence length="247" mass="24533">MRTRSLLTGVLAAGAALAMAMPASAAEEPTPMVVGGHDATETYSFMVSLQSGGGHICGASLIKADWAVTAAHCVEGSEPADLSVRVGSLEHASGGEEAGIADIATHPSADLAVIKLDKAVEAAPISIAPESGATGTETRIIGWGQTVPAPGGEAPATLQELDTAVVDDADCSGITGESEICTSNPGGDSGACYGDSGGPQIKGTEGSWELIGATSRSGNSDSNCATGPSIYTDVSALSDWVEENTAA</sequence>
<name>A0A840NDQ3_9PSEU</name>
<dbReference type="PRINTS" id="PR00722">
    <property type="entry name" value="CHYMOTRYPSIN"/>
</dbReference>
<dbReference type="InterPro" id="IPR050430">
    <property type="entry name" value="Peptidase_S1"/>
</dbReference>
<dbReference type="Pfam" id="PF00089">
    <property type="entry name" value="Trypsin"/>
    <property type="match status" value="1"/>
</dbReference>
<reference evidence="5 6" key="1">
    <citation type="submission" date="2020-08" db="EMBL/GenBank/DDBJ databases">
        <title>Sequencing the genomes of 1000 actinobacteria strains.</title>
        <authorList>
            <person name="Klenk H.-P."/>
        </authorList>
    </citation>
    <scope>NUCLEOTIDE SEQUENCE [LARGE SCALE GENOMIC DNA]</scope>
    <source>
        <strain evidence="5 6">DSM 45582</strain>
    </source>
</reference>
<comment type="caution">
    <text evidence="5">The sequence shown here is derived from an EMBL/GenBank/DDBJ whole genome shotgun (WGS) entry which is preliminary data.</text>
</comment>
<gene>
    <name evidence="5" type="ORF">BJ969_000440</name>
</gene>
<dbReference type="PROSITE" id="PS50240">
    <property type="entry name" value="TRYPSIN_DOM"/>
    <property type="match status" value="1"/>
</dbReference>
<dbReference type="Gene3D" id="2.40.10.10">
    <property type="entry name" value="Trypsin-like serine proteases"/>
    <property type="match status" value="1"/>
</dbReference>
<evidence type="ECO:0000313" key="5">
    <source>
        <dbReference type="EMBL" id="MBB5067352.1"/>
    </source>
</evidence>
<keyword evidence="5" id="KW-0645">Protease</keyword>
<keyword evidence="2" id="KW-1015">Disulfide bond</keyword>
<feature type="signal peptide" evidence="3">
    <location>
        <begin position="1"/>
        <end position="25"/>
    </location>
</feature>
<feature type="chain" id="PRO_5032725066" evidence="3">
    <location>
        <begin position="26"/>
        <end position="247"/>
    </location>
</feature>
<accession>A0A840NDQ3</accession>
<evidence type="ECO:0000259" key="4">
    <source>
        <dbReference type="PROSITE" id="PS50240"/>
    </source>
</evidence>
<evidence type="ECO:0000256" key="3">
    <source>
        <dbReference type="SAM" id="SignalP"/>
    </source>
</evidence>
<dbReference type="PANTHER" id="PTHR24276">
    <property type="entry name" value="POLYSERASE-RELATED"/>
    <property type="match status" value="1"/>
</dbReference>
<proteinExistence type="inferred from homology"/>
<dbReference type="SUPFAM" id="SSF50494">
    <property type="entry name" value="Trypsin-like serine proteases"/>
    <property type="match status" value="1"/>
</dbReference>
<evidence type="ECO:0000256" key="2">
    <source>
        <dbReference type="ARBA" id="ARBA00023157"/>
    </source>
</evidence>
<evidence type="ECO:0000256" key="1">
    <source>
        <dbReference type="ARBA" id="ARBA00007664"/>
    </source>
</evidence>
<protein>
    <submittedName>
        <fullName evidence="5">Secreted trypsin-like serine protease</fullName>
    </submittedName>
</protein>
<dbReference type="GO" id="GO:0004252">
    <property type="term" value="F:serine-type endopeptidase activity"/>
    <property type="evidence" value="ECO:0007669"/>
    <property type="project" value="InterPro"/>
</dbReference>
<dbReference type="Proteomes" id="UP000580474">
    <property type="component" value="Unassembled WGS sequence"/>
</dbReference>
<evidence type="ECO:0000313" key="6">
    <source>
        <dbReference type="Proteomes" id="UP000580474"/>
    </source>
</evidence>